<proteinExistence type="predicted"/>
<reference evidence="1" key="1">
    <citation type="submission" date="2019-01" db="EMBL/GenBank/DDBJ databases">
        <title>Salmonella strain 1423 plasmid sequences.</title>
        <authorList>
            <person name="Chen K."/>
            <person name="Chen S."/>
        </authorList>
    </citation>
    <scope>NUCLEOTIDE SEQUENCE</scope>
    <source>
        <strain evidence="1">Sa1423</strain>
        <plasmid evidence="1">pSa1423-90k</plasmid>
    </source>
</reference>
<protein>
    <submittedName>
        <fullName evidence="1">Uncharacterized protein</fullName>
    </submittedName>
</protein>
<dbReference type="EMBL" id="MK356557">
    <property type="protein sequence ID" value="QBM91403.1"/>
    <property type="molecule type" value="Genomic_DNA"/>
</dbReference>
<organism evidence="1">
    <name type="scientific">Salmonella sp</name>
    <dbReference type="NCBI Taxonomy" id="599"/>
    <lineage>
        <taxon>Bacteria</taxon>
        <taxon>Pseudomonadati</taxon>
        <taxon>Pseudomonadota</taxon>
        <taxon>Gammaproteobacteria</taxon>
        <taxon>Enterobacterales</taxon>
        <taxon>Enterobacteriaceae</taxon>
        <taxon>Salmonella</taxon>
    </lineage>
</organism>
<sequence>MHNNVLNVSRSIQTIRTAPVWWHQSHCGNSIDELQIRVLNLNQANKQLRFIFDAEKN</sequence>
<dbReference type="AlphaFoldDB" id="A0A482ET95"/>
<name>A0A482ET95_SALSP</name>
<geneLocation type="plasmid" evidence="1">
    <name>pSa1423-90k</name>
</geneLocation>
<gene>
    <name evidence="1" type="ORF">NNIBIDOC_00073</name>
</gene>
<keyword evidence="1" id="KW-0614">Plasmid</keyword>
<evidence type="ECO:0000313" key="1">
    <source>
        <dbReference type="EMBL" id="QBM91403.1"/>
    </source>
</evidence>
<accession>A0A482ET95</accession>